<evidence type="ECO:0000313" key="2">
    <source>
        <dbReference type="EMBL" id="QPC65043.1"/>
    </source>
</evidence>
<dbReference type="Proteomes" id="UP000241587">
    <property type="component" value="Unassembled WGS sequence"/>
</dbReference>
<gene>
    <name evidence="1" type="ORF">FCULG_00008344</name>
    <name evidence="2" type="ORF">HYE67_007274</name>
</gene>
<keyword evidence="3" id="KW-1185">Reference proteome</keyword>
<protein>
    <submittedName>
        <fullName evidence="1">Uncharacterized protein</fullName>
    </submittedName>
</protein>
<dbReference type="EMBL" id="CP064749">
    <property type="protein sequence ID" value="QPC65043.1"/>
    <property type="molecule type" value="Genomic_DNA"/>
</dbReference>
<organism evidence="1 3">
    <name type="scientific">Fusarium culmorum</name>
    <dbReference type="NCBI Taxonomy" id="5516"/>
    <lineage>
        <taxon>Eukaryota</taxon>
        <taxon>Fungi</taxon>
        <taxon>Dikarya</taxon>
        <taxon>Ascomycota</taxon>
        <taxon>Pezizomycotina</taxon>
        <taxon>Sordariomycetes</taxon>
        <taxon>Hypocreomycetidae</taxon>
        <taxon>Hypocreales</taxon>
        <taxon>Nectriaceae</taxon>
        <taxon>Fusarium</taxon>
    </lineage>
</organism>
<dbReference type="OrthoDB" id="10350777at2759"/>
<dbReference type="EMBL" id="PVEM01000003">
    <property type="protein sequence ID" value="PTD09368.1"/>
    <property type="molecule type" value="Genomic_DNA"/>
</dbReference>
<accession>A0A2T4H0P7</accession>
<reference evidence="2" key="2">
    <citation type="submission" date="2020-11" db="EMBL/GenBank/DDBJ databases">
        <title>The chromosome-scale genome resource for two endophytic Fusarium species: F. culmorum and F. pseudograminearum.</title>
        <authorList>
            <person name="Yuan Z."/>
        </authorList>
    </citation>
    <scope>NUCLEOTIDE SEQUENCE</scope>
    <source>
        <strain evidence="2">Class2-1B</strain>
    </source>
</reference>
<evidence type="ECO:0000313" key="1">
    <source>
        <dbReference type="EMBL" id="PTD09368.1"/>
    </source>
</evidence>
<evidence type="ECO:0000313" key="3">
    <source>
        <dbReference type="Proteomes" id="UP000241587"/>
    </source>
</evidence>
<dbReference type="Proteomes" id="UP000663297">
    <property type="component" value="Chromosome 3"/>
</dbReference>
<dbReference type="AlphaFoldDB" id="A0A2T4H0P7"/>
<proteinExistence type="predicted"/>
<name>A0A2T4H0P7_FUSCU</name>
<sequence>MPQSRLAAVTSHDSYLTAHVSALDHLVSVDVNAAFRSYFVVGVLPYESGDVTQSEYVTL</sequence>
<reference evidence="1 3" key="1">
    <citation type="submission" date="2018-02" db="EMBL/GenBank/DDBJ databases">
        <title>Fusarium culmorum secondary metabolites in fungal-bacterial-plant interactions.</title>
        <authorList>
            <person name="Schmidt R."/>
        </authorList>
    </citation>
    <scope>NUCLEOTIDE SEQUENCE [LARGE SCALE GENOMIC DNA]</scope>
    <source>
        <strain evidence="1 3">PV</strain>
    </source>
</reference>